<dbReference type="EMBL" id="JPRJ01000045">
    <property type="protein sequence ID" value="KFF17491.1"/>
    <property type="molecule type" value="Genomic_DNA"/>
</dbReference>
<name>A0A086ALC7_9FLAO</name>
<gene>
    <name evidence="2" type="ORF">IQ37_17055</name>
</gene>
<keyword evidence="1" id="KW-0812">Transmembrane</keyword>
<accession>A0A086ALC7</accession>
<dbReference type="KEGG" id="cpip:CJF12_04115"/>
<keyword evidence="1" id="KW-1133">Transmembrane helix</keyword>
<evidence type="ECO:0000256" key="1">
    <source>
        <dbReference type="SAM" id="Phobius"/>
    </source>
</evidence>
<dbReference type="AlphaFoldDB" id="A0A086ALC7"/>
<evidence type="ECO:0000313" key="3">
    <source>
        <dbReference type="Proteomes" id="UP000028709"/>
    </source>
</evidence>
<feature type="transmembrane region" description="Helical" evidence="1">
    <location>
        <begin position="77"/>
        <end position="94"/>
    </location>
</feature>
<keyword evidence="3" id="KW-1185">Reference proteome</keyword>
<proteinExistence type="predicted"/>
<keyword evidence="1" id="KW-0472">Membrane</keyword>
<organism evidence="2 3">
    <name type="scientific">Chryseobacterium piperi</name>
    <dbReference type="NCBI Taxonomy" id="558152"/>
    <lineage>
        <taxon>Bacteria</taxon>
        <taxon>Pseudomonadati</taxon>
        <taxon>Bacteroidota</taxon>
        <taxon>Flavobacteriia</taxon>
        <taxon>Flavobacteriales</taxon>
        <taxon>Weeksellaceae</taxon>
        <taxon>Chryseobacterium group</taxon>
        <taxon>Chryseobacterium</taxon>
    </lineage>
</organism>
<sequence length="97" mass="11336">MINGEDFTGMSIDLLKRKLISRYVYIMFLVLAIYVLIFYFVLNMNLLAGCTLIYLGLALYTWLLIREKYNIKTLVHIHLISAPLFAAFIMLAFLQEH</sequence>
<feature type="transmembrane region" description="Helical" evidence="1">
    <location>
        <begin position="20"/>
        <end position="40"/>
    </location>
</feature>
<dbReference type="RefSeq" id="WP_034687201.1">
    <property type="nucleotide sequence ID" value="NZ_CP023049.2"/>
</dbReference>
<reference evidence="2 3" key="1">
    <citation type="submission" date="2014-07" db="EMBL/GenBank/DDBJ databases">
        <title>Genome of Chryseobacterium piperi CTM.</title>
        <authorList>
            <person name="Pipes S.E."/>
            <person name="Stropko S.J."/>
            <person name="Newman J.D."/>
        </authorList>
    </citation>
    <scope>NUCLEOTIDE SEQUENCE [LARGE SCALE GENOMIC DNA]</scope>
    <source>
        <strain evidence="2 3">CTM</strain>
    </source>
</reference>
<evidence type="ECO:0000313" key="2">
    <source>
        <dbReference type="EMBL" id="KFF17491.1"/>
    </source>
</evidence>
<comment type="caution">
    <text evidence="2">The sequence shown here is derived from an EMBL/GenBank/DDBJ whole genome shotgun (WGS) entry which is preliminary data.</text>
</comment>
<protein>
    <submittedName>
        <fullName evidence="2">Uncharacterized protein</fullName>
    </submittedName>
</protein>
<dbReference type="Proteomes" id="UP000028709">
    <property type="component" value="Unassembled WGS sequence"/>
</dbReference>
<feature type="transmembrane region" description="Helical" evidence="1">
    <location>
        <begin position="46"/>
        <end position="65"/>
    </location>
</feature>
<dbReference type="OrthoDB" id="1420897at2"/>